<dbReference type="WBParaSite" id="PSU_v2.g17655.t1">
    <property type="protein sequence ID" value="PSU_v2.g17655.t1"/>
    <property type="gene ID" value="PSU_v2.g17655"/>
</dbReference>
<organism evidence="2 3">
    <name type="scientific">Panagrolaimus superbus</name>
    <dbReference type="NCBI Taxonomy" id="310955"/>
    <lineage>
        <taxon>Eukaryota</taxon>
        <taxon>Metazoa</taxon>
        <taxon>Ecdysozoa</taxon>
        <taxon>Nematoda</taxon>
        <taxon>Chromadorea</taxon>
        <taxon>Rhabditida</taxon>
        <taxon>Tylenchina</taxon>
        <taxon>Panagrolaimomorpha</taxon>
        <taxon>Panagrolaimoidea</taxon>
        <taxon>Panagrolaimidae</taxon>
        <taxon>Panagrolaimus</taxon>
    </lineage>
</organism>
<reference evidence="3" key="1">
    <citation type="submission" date="2022-11" db="UniProtKB">
        <authorList>
            <consortium name="WormBaseParasite"/>
        </authorList>
    </citation>
    <scope>IDENTIFICATION</scope>
</reference>
<evidence type="ECO:0000313" key="2">
    <source>
        <dbReference type="Proteomes" id="UP000887577"/>
    </source>
</evidence>
<accession>A0A914YED1</accession>
<feature type="region of interest" description="Disordered" evidence="1">
    <location>
        <begin position="1"/>
        <end position="68"/>
    </location>
</feature>
<feature type="compositionally biased region" description="Basic and acidic residues" evidence="1">
    <location>
        <begin position="32"/>
        <end position="41"/>
    </location>
</feature>
<protein>
    <submittedName>
        <fullName evidence="3">Uncharacterized protein</fullName>
    </submittedName>
</protein>
<evidence type="ECO:0000313" key="3">
    <source>
        <dbReference type="WBParaSite" id="PSU_v2.g17655.t1"/>
    </source>
</evidence>
<feature type="compositionally biased region" description="Polar residues" evidence="1">
    <location>
        <begin position="42"/>
        <end position="52"/>
    </location>
</feature>
<sequence>MSADEPGPSQVKNIKAKFESATSTSTLNHPVNVEKTKRLFEKTTTPINSSNRFKPALKPKPKYLQQKN</sequence>
<name>A0A914YED1_9BILA</name>
<proteinExistence type="predicted"/>
<keyword evidence="2" id="KW-1185">Reference proteome</keyword>
<dbReference type="Proteomes" id="UP000887577">
    <property type="component" value="Unplaced"/>
</dbReference>
<feature type="compositionally biased region" description="Polar residues" evidence="1">
    <location>
        <begin position="20"/>
        <end position="29"/>
    </location>
</feature>
<evidence type="ECO:0000256" key="1">
    <source>
        <dbReference type="SAM" id="MobiDB-lite"/>
    </source>
</evidence>
<dbReference type="AlphaFoldDB" id="A0A914YED1"/>